<dbReference type="GeneID" id="36381648"/>
<name>A0A090LM90_STRRB</name>
<dbReference type="AlphaFoldDB" id="A0A090LM90"/>
<organism evidence="2">
    <name type="scientific">Strongyloides ratti</name>
    <name type="common">Parasitic roundworm</name>
    <dbReference type="NCBI Taxonomy" id="34506"/>
    <lineage>
        <taxon>Eukaryota</taxon>
        <taxon>Metazoa</taxon>
        <taxon>Ecdysozoa</taxon>
        <taxon>Nematoda</taxon>
        <taxon>Chromadorea</taxon>
        <taxon>Rhabditida</taxon>
        <taxon>Tylenchina</taxon>
        <taxon>Panagrolaimomorpha</taxon>
        <taxon>Strongyloidoidea</taxon>
        <taxon>Strongyloididae</taxon>
        <taxon>Strongyloides</taxon>
    </lineage>
</organism>
<evidence type="ECO:0000313" key="3">
    <source>
        <dbReference type="Proteomes" id="UP000035682"/>
    </source>
</evidence>
<dbReference type="RefSeq" id="XP_024508478.1">
    <property type="nucleotide sequence ID" value="XM_024642737.1"/>
</dbReference>
<evidence type="ECO:0000256" key="1">
    <source>
        <dbReference type="SAM" id="Phobius"/>
    </source>
</evidence>
<proteinExistence type="predicted"/>
<dbReference type="WormBase" id="SRAE_2000392800">
    <property type="protein sequence ID" value="SRP07064"/>
    <property type="gene ID" value="WBGene00264155"/>
</dbReference>
<evidence type="ECO:0000313" key="5">
    <source>
        <dbReference type="WormBase" id="SRAE_2000392800"/>
    </source>
</evidence>
<dbReference type="EMBL" id="LN609529">
    <property type="protein sequence ID" value="CEF69278.1"/>
    <property type="molecule type" value="Genomic_DNA"/>
</dbReference>
<accession>A0A090LM90</accession>
<keyword evidence="1" id="KW-0472">Membrane</keyword>
<reference evidence="2 3" key="1">
    <citation type="submission" date="2014-09" db="EMBL/GenBank/DDBJ databases">
        <authorList>
            <person name="Martin A.A."/>
        </authorList>
    </citation>
    <scope>NUCLEOTIDE SEQUENCE</scope>
    <source>
        <strain evidence="3">ED321</strain>
        <strain evidence="2">ED321 Heterogonic</strain>
    </source>
</reference>
<gene>
    <name evidence="2 4 5" type="ORF">SRAE_2000392800</name>
</gene>
<feature type="transmembrane region" description="Helical" evidence="1">
    <location>
        <begin position="121"/>
        <end position="146"/>
    </location>
</feature>
<dbReference type="CTD" id="36381648"/>
<feature type="transmembrane region" description="Helical" evidence="1">
    <location>
        <begin position="68"/>
        <end position="87"/>
    </location>
</feature>
<reference evidence="4" key="2">
    <citation type="submission" date="2020-12" db="UniProtKB">
        <authorList>
            <consortium name="WormBaseParasite"/>
        </authorList>
    </citation>
    <scope>IDENTIFICATION</scope>
</reference>
<keyword evidence="1" id="KW-0812">Transmembrane</keyword>
<evidence type="ECO:0000313" key="2">
    <source>
        <dbReference type="EMBL" id="CEF69278.1"/>
    </source>
</evidence>
<keyword evidence="3" id="KW-1185">Reference proteome</keyword>
<evidence type="ECO:0000313" key="4">
    <source>
        <dbReference type="WBParaSite" id="SRAE_2000392800.1"/>
    </source>
</evidence>
<dbReference type="WBParaSite" id="SRAE_2000392800.1">
    <property type="protein sequence ID" value="SRAE_2000392800.1"/>
    <property type="gene ID" value="WBGene00264155"/>
</dbReference>
<feature type="transmembrane region" description="Helical" evidence="1">
    <location>
        <begin position="158"/>
        <end position="178"/>
    </location>
</feature>
<keyword evidence="1" id="KW-1133">Transmembrane helix</keyword>
<protein>
    <submittedName>
        <fullName evidence="4">7TM GPCR, serpentine receptor class e (Sre) family-containing protein</fullName>
    </submittedName>
</protein>
<feature type="transmembrane region" description="Helical" evidence="1">
    <location>
        <begin position="35"/>
        <end position="56"/>
    </location>
</feature>
<dbReference type="Proteomes" id="UP000035682">
    <property type="component" value="Unplaced"/>
</dbReference>
<sequence length="223" mass="26185">MLSACSFATSLHCLERIFAYYKLQSHKYGVDYMSIHFIIFSYFGTIIITLITQLLGNYFFILDSINSALIFLIIQIVTFIIFLYTVYKTNVYYRMKTSEIVISLPLLYKHQLQEIYKSSKLLTTIIFSVVFSNVEGCCHTMIMYLINGESMNIVTHALTFQFVVNTCILFRLLILIFLQKKLRTYVNDSLPINFKSSTIKPIKVIQKNKSESKEYFKFYAKQW</sequence>